<name>A0A9P0LFF9_ACAOB</name>
<accession>A0A9P0LFF9</accession>
<evidence type="ECO:0000313" key="1">
    <source>
        <dbReference type="EMBL" id="CAH1994465.1"/>
    </source>
</evidence>
<dbReference type="Proteomes" id="UP001152888">
    <property type="component" value="Unassembled WGS sequence"/>
</dbReference>
<proteinExistence type="predicted"/>
<comment type="caution">
    <text evidence="1">The sequence shown here is derived from an EMBL/GenBank/DDBJ whole genome shotgun (WGS) entry which is preliminary data.</text>
</comment>
<gene>
    <name evidence="1" type="ORF">ACAOBT_LOCUS22135</name>
</gene>
<sequence>MAFHEYSKKQKVALGVAIGLVLFEEKQEKRKWSKNCFHLPRKNGAGLQRSSNVCGNFPIAWVRSMENTYK</sequence>
<evidence type="ECO:0000313" key="2">
    <source>
        <dbReference type="Proteomes" id="UP001152888"/>
    </source>
</evidence>
<dbReference type="AlphaFoldDB" id="A0A9P0LFF9"/>
<dbReference type="EMBL" id="CAKOFQ010007201">
    <property type="protein sequence ID" value="CAH1994465.1"/>
    <property type="molecule type" value="Genomic_DNA"/>
</dbReference>
<reference evidence="1" key="1">
    <citation type="submission" date="2022-03" db="EMBL/GenBank/DDBJ databases">
        <authorList>
            <person name="Sayadi A."/>
        </authorList>
    </citation>
    <scope>NUCLEOTIDE SEQUENCE</scope>
</reference>
<keyword evidence="2" id="KW-1185">Reference proteome</keyword>
<protein>
    <submittedName>
        <fullName evidence="1">Uncharacterized protein</fullName>
    </submittedName>
</protein>
<organism evidence="1 2">
    <name type="scientific">Acanthoscelides obtectus</name>
    <name type="common">Bean weevil</name>
    <name type="synonym">Bruchus obtectus</name>
    <dbReference type="NCBI Taxonomy" id="200917"/>
    <lineage>
        <taxon>Eukaryota</taxon>
        <taxon>Metazoa</taxon>
        <taxon>Ecdysozoa</taxon>
        <taxon>Arthropoda</taxon>
        <taxon>Hexapoda</taxon>
        <taxon>Insecta</taxon>
        <taxon>Pterygota</taxon>
        <taxon>Neoptera</taxon>
        <taxon>Endopterygota</taxon>
        <taxon>Coleoptera</taxon>
        <taxon>Polyphaga</taxon>
        <taxon>Cucujiformia</taxon>
        <taxon>Chrysomeloidea</taxon>
        <taxon>Chrysomelidae</taxon>
        <taxon>Bruchinae</taxon>
        <taxon>Bruchini</taxon>
        <taxon>Acanthoscelides</taxon>
    </lineage>
</organism>